<sequence length="558" mass="58592">MGSKTESKDIEDGGDNIRPKRADTTSSSTVLEVEQEKPDAKDNPNAVTTHVTSHLTGMRLAWVVLALSFTNFVVALDSAILATAVPKITDEFGSLTDAGWYGAAYLLTSSTLTLFYGKLYTIFSIKKVFLLAVALFEVGSLICGAAPNSIVLIVGRAVSGLGGAGILNGNIIILGHSAPLAKMVVIQALLGATFSAASVTGPLLGGVFTDHLSWRWCFWINIPVGVIGMGIVWFLVSFPSKKNDPSFIARLLECDLLGTALFTPGMICLLIVLQSGGVRYAWNSPLTIGLSIGSGVLLAAFIAVQIWEKDEASVPPRIITKRCVFASAWFAFWFGIPPFILTYYLPLWFQTVLGASATLSGVQTLPVMLSTLLASFAAGSLTLFIGHSAPIMGFAGTICAVASGLFTTLTPSTGMGMWVGLQILFGVGLGLGQIQPTLSAQVALEPRDMAVGVSIMMFLQKLGSSVSIAAGQAILQAALRSGLRDIPDADPSTILNAGATTLQGMVPSSAVPQLLRVYSFAISRTFIAGIVGSVLATAAAGLADWKKMEKKGSVSQTE</sequence>
<evidence type="ECO:0000256" key="6">
    <source>
        <dbReference type="SAM" id="Phobius"/>
    </source>
</evidence>
<comment type="caution">
    <text evidence="7">The sequence shown here is derived from an EMBL/GenBank/DDBJ whole genome shotgun (WGS) entry which is preliminary data.</text>
</comment>
<feature type="transmembrane region" description="Helical" evidence="6">
    <location>
        <begin position="256"/>
        <end position="274"/>
    </location>
</feature>
<dbReference type="CDD" id="cd17502">
    <property type="entry name" value="MFS_Azr1_MDR_like"/>
    <property type="match status" value="1"/>
</dbReference>
<dbReference type="InterPro" id="IPR036259">
    <property type="entry name" value="MFS_trans_sf"/>
</dbReference>
<proteinExistence type="predicted"/>
<dbReference type="Proteomes" id="UP000076584">
    <property type="component" value="Unassembled WGS sequence"/>
</dbReference>
<dbReference type="GO" id="GO:0022857">
    <property type="term" value="F:transmembrane transporter activity"/>
    <property type="evidence" value="ECO:0007669"/>
    <property type="project" value="InterPro"/>
</dbReference>
<dbReference type="Gene3D" id="1.20.1720.10">
    <property type="entry name" value="Multidrug resistance protein D"/>
    <property type="match status" value="1"/>
</dbReference>
<dbReference type="PANTHER" id="PTHR23501:SF199">
    <property type="entry name" value="MFS EFFLUX TRANSPORTER INPD-RELATED"/>
    <property type="match status" value="1"/>
</dbReference>
<dbReference type="InterPro" id="IPR020846">
    <property type="entry name" value="MFS_dom"/>
</dbReference>
<evidence type="ECO:0000313" key="7">
    <source>
        <dbReference type="EMBL" id="KZL83298.1"/>
    </source>
</evidence>
<keyword evidence="4 6" id="KW-0472">Membrane</keyword>
<gene>
    <name evidence="7" type="ORF">CI238_09851</name>
</gene>
<feature type="transmembrane region" description="Helical" evidence="6">
    <location>
        <begin position="185"/>
        <end position="204"/>
    </location>
</feature>
<keyword evidence="2 6" id="KW-0812">Transmembrane</keyword>
<feature type="transmembrane region" description="Helical" evidence="6">
    <location>
        <begin position="98"/>
        <end position="116"/>
    </location>
</feature>
<dbReference type="OrthoDB" id="10021397at2759"/>
<feature type="transmembrane region" description="Helical" evidence="6">
    <location>
        <begin position="365"/>
        <end position="384"/>
    </location>
</feature>
<feature type="transmembrane region" description="Helical" evidence="6">
    <location>
        <begin position="60"/>
        <end position="86"/>
    </location>
</feature>
<feature type="transmembrane region" description="Helical" evidence="6">
    <location>
        <begin position="517"/>
        <end position="543"/>
    </location>
</feature>
<keyword evidence="3 6" id="KW-1133">Transmembrane helix</keyword>
<organism evidence="7 8">
    <name type="scientific">Colletotrichum incanum</name>
    <name type="common">Soybean anthracnose fungus</name>
    <dbReference type="NCBI Taxonomy" id="1573173"/>
    <lineage>
        <taxon>Eukaryota</taxon>
        <taxon>Fungi</taxon>
        <taxon>Dikarya</taxon>
        <taxon>Ascomycota</taxon>
        <taxon>Pezizomycotina</taxon>
        <taxon>Sordariomycetes</taxon>
        <taxon>Hypocreomycetidae</taxon>
        <taxon>Glomerellales</taxon>
        <taxon>Glomerellaceae</taxon>
        <taxon>Colletotrichum</taxon>
        <taxon>Colletotrichum spaethianum species complex</taxon>
    </lineage>
</organism>
<dbReference type="PROSITE" id="PS50850">
    <property type="entry name" value="MFS"/>
    <property type="match status" value="1"/>
</dbReference>
<dbReference type="PANTHER" id="PTHR23501">
    <property type="entry name" value="MAJOR FACILITATOR SUPERFAMILY"/>
    <property type="match status" value="1"/>
</dbReference>
<evidence type="ECO:0000313" key="8">
    <source>
        <dbReference type="Proteomes" id="UP000076584"/>
    </source>
</evidence>
<evidence type="ECO:0000256" key="5">
    <source>
        <dbReference type="SAM" id="MobiDB-lite"/>
    </source>
</evidence>
<feature type="region of interest" description="Disordered" evidence="5">
    <location>
        <begin position="1"/>
        <end position="46"/>
    </location>
</feature>
<evidence type="ECO:0000256" key="4">
    <source>
        <dbReference type="ARBA" id="ARBA00023136"/>
    </source>
</evidence>
<dbReference type="GO" id="GO:0005886">
    <property type="term" value="C:plasma membrane"/>
    <property type="evidence" value="ECO:0007669"/>
    <property type="project" value="TreeGrafter"/>
</dbReference>
<evidence type="ECO:0000256" key="2">
    <source>
        <dbReference type="ARBA" id="ARBA00022692"/>
    </source>
</evidence>
<feature type="transmembrane region" description="Helical" evidence="6">
    <location>
        <begin position="391"/>
        <end position="409"/>
    </location>
</feature>
<dbReference type="Gene3D" id="1.20.1250.20">
    <property type="entry name" value="MFS general substrate transporter like domains"/>
    <property type="match status" value="1"/>
</dbReference>
<reference evidence="7 8" key="1">
    <citation type="submission" date="2015-06" db="EMBL/GenBank/DDBJ databases">
        <title>Survival trade-offs in plant roots during colonization by closely related pathogenic and mutualistic fungi.</title>
        <authorList>
            <person name="Hacquard S."/>
            <person name="Kracher B."/>
            <person name="Hiruma K."/>
            <person name="Weinman A."/>
            <person name="Muench P."/>
            <person name="Garrido Oter R."/>
            <person name="Ver Loren van Themaat E."/>
            <person name="Dallerey J.-F."/>
            <person name="Damm U."/>
            <person name="Henrissat B."/>
            <person name="Lespinet O."/>
            <person name="Thon M."/>
            <person name="Kemen E."/>
            <person name="McHardy A.C."/>
            <person name="Schulze-Lefert P."/>
            <person name="O'Connell R.J."/>
        </authorList>
    </citation>
    <scope>NUCLEOTIDE SEQUENCE [LARGE SCALE GENOMIC DNA]</scope>
    <source>
        <strain evidence="7 8">MAFF 238704</strain>
    </source>
</reference>
<dbReference type="SUPFAM" id="SSF103473">
    <property type="entry name" value="MFS general substrate transporter"/>
    <property type="match status" value="1"/>
</dbReference>
<feature type="compositionally biased region" description="Basic and acidic residues" evidence="5">
    <location>
        <begin position="1"/>
        <end position="23"/>
    </location>
</feature>
<feature type="transmembrane region" description="Helical" evidence="6">
    <location>
        <begin position="324"/>
        <end position="345"/>
    </location>
</feature>
<keyword evidence="8" id="KW-1185">Reference proteome</keyword>
<dbReference type="InterPro" id="IPR011701">
    <property type="entry name" value="MFS"/>
</dbReference>
<evidence type="ECO:0000256" key="1">
    <source>
        <dbReference type="ARBA" id="ARBA00004141"/>
    </source>
</evidence>
<feature type="transmembrane region" description="Helical" evidence="6">
    <location>
        <begin position="128"/>
        <end position="147"/>
    </location>
</feature>
<protein>
    <submittedName>
        <fullName evidence="7">Major facilitator superfamily transporter</fullName>
    </submittedName>
</protein>
<comment type="subcellular location">
    <subcellularLocation>
        <location evidence="1">Membrane</location>
        <topology evidence="1">Multi-pass membrane protein</topology>
    </subcellularLocation>
</comment>
<dbReference type="AlphaFoldDB" id="A0A161WFP4"/>
<dbReference type="Pfam" id="PF07690">
    <property type="entry name" value="MFS_1"/>
    <property type="match status" value="1"/>
</dbReference>
<feature type="transmembrane region" description="Helical" evidence="6">
    <location>
        <begin position="216"/>
        <end position="236"/>
    </location>
</feature>
<dbReference type="EMBL" id="LFIW01001173">
    <property type="protein sequence ID" value="KZL83298.1"/>
    <property type="molecule type" value="Genomic_DNA"/>
</dbReference>
<evidence type="ECO:0000256" key="3">
    <source>
        <dbReference type="ARBA" id="ARBA00022989"/>
    </source>
</evidence>
<accession>A0A161WFP4</accession>
<feature type="transmembrane region" description="Helical" evidence="6">
    <location>
        <begin position="286"/>
        <end position="304"/>
    </location>
</feature>
<name>A0A161WFP4_COLIC</name>
<feature type="transmembrane region" description="Helical" evidence="6">
    <location>
        <begin position="153"/>
        <end position="173"/>
    </location>
</feature>